<dbReference type="Gene3D" id="3.40.50.300">
    <property type="entry name" value="P-loop containing nucleotide triphosphate hydrolases"/>
    <property type="match status" value="1"/>
</dbReference>
<sequence>MATSYDMGRFADDSHGAASPHADLRPVPRISIQAFVESPEIAALLETVASDRRLARAHVKIHMGGIGAATEFYSSAPTPNLLFVESRDSRDDALVALDGLSGVCDPGSKVVVLGHVNDVILYRELLRRGISEYMVTPFDMYDVIRTITEIYFDPEAEPVGRTIAFVGAKGGAGSSTVAHNVGFALSRASESDVVIADLDLAWGTAGLDFNQDPTQGIADAVFSPERIDDVFLDRILSKCSDNLSLLAAPATLERTYDFEEEAFTGLIDVVRVGVPAVVLDMPHVWTAWARRTLASVDEVVVTAAPDLASLRNVKNIFDQLKVLRPNDQQPRLVLNQVGLPKRPEIKPDDFQKALGLTPMAVIPFDAQMFGTAANNGQMIAEASPKSPTVDIFNDIARVIVGRAELRRPRRAGLAPLLAKLTAGRRKSG</sequence>
<keyword evidence="1" id="KW-0547">Nucleotide-binding</keyword>
<proteinExistence type="predicted"/>
<keyword evidence="2" id="KW-0067">ATP-binding</keyword>
<dbReference type="RefSeq" id="WP_069306567.1">
    <property type="nucleotide sequence ID" value="NZ_MCRJ01000035.1"/>
</dbReference>
<dbReference type="Proteomes" id="UP000094622">
    <property type="component" value="Unassembled WGS sequence"/>
</dbReference>
<evidence type="ECO:0000256" key="1">
    <source>
        <dbReference type="ARBA" id="ARBA00022741"/>
    </source>
</evidence>
<evidence type="ECO:0000259" key="4">
    <source>
        <dbReference type="Pfam" id="PF13614"/>
    </source>
</evidence>
<dbReference type="GO" id="GO:0016887">
    <property type="term" value="F:ATP hydrolysis activity"/>
    <property type="evidence" value="ECO:0007669"/>
    <property type="project" value="TreeGrafter"/>
</dbReference>
<evidence type="ECO:0000256" key="2">
    <source>
        <dbReference type="ARBA" id="ARBA00022840"/>
    </source>
</evidence>
<dbReference type="Gene3D" id="3.40.50.2300">
    <property type="match status" value="1"/>
</dbReference>
<dbReference type="Pfam" id="PF13614">
    <property type="entry name" value="AAA_31"/>
    <property type="match status" value="1"/>
</dbReference>
<gene>
    <name evidence="5" type="primary">minD_1</name>
    <name evidence="5" type="ORF">A6302_01747</name>
</gene>
<organism evidence="5 6">
    <name type="scientific">Methylobrevis pamukkalensis</name>
    <dbReference type="NCBI Taxonomy" id="1439726"/>
    <lineage>
        <taxon>Bacteria</taxon>
        <taxon>Pseudomonadati</taxon>
        <taxon>Pseudomonadota</taxon>
        <taxon>Alphaproteobacteria</taxon>
        <taxon>Hyphomicrobiales</taxon>
        <taxon>Pleomorphomonadaceae</taxon>
        <taxon>Methylobrevis</taxon>
    </lineage>
</organism>
<comment type="caution">
    <text evidence="5">The sequence shown here is derived from an EMBL/GenBank/DDBJ whole genome shotgun (WGS) entry which is preliminary data.</text>
</comment>
<feature type="region of interest" description="Disordered" evidence="3">
    <location>
        <begin position="1"/>
        <end position="22"/>
    </location>
</feature>
<dbReference type="AlphaFoldDB" id="A0A1E3H3K2"/>
<dbReference type="EMBL" id="MCRJ01000035">
    <property type="protein sequence ID" value="ODN70903.1"/>
    <property type="molecule type" value="Genomic_DNA"/>
</dbReference>
<dbReference type="InterPro" id="IPR025669">
    <property type="entry name" value="AAA_dom"/>
</dbReference>
<accession>A0A1E3H3K2</accession>
<reference evidence="5 6" key="1">
    <citation type="submission" date="2016-07" db="EMBL/GenBank/DDBJ databases">
        <title>Draft Genome Sequence of Methylobrevis pamukkalensis PK2.</title>
        <authorList>
            <person name="Vasilenko O.V."/>
            <person name="Doronina N.V."/>
            <person name="Shmareva M.N."/>
            <person name="Tarlachkov S.V."/>
            <person name="Mustakhimov I."/>
            <person name="Trotsenko Y.A."/>
        </authorList>
    </citation>
    <scope>NUCLEOTIDE SEQUENCE [LARGE SCALE GENOMIC DNA]</scope>
    <source>
        <strain evidence="5 6">PK2</strain>
    </source>
</reference>
<name>A0A1E3H3K2_9HYPH</name>
<protein>
    <submittedName>
        <fullName evidence="5">Septum site-determining protein MinD</fullName>
    </submittedName>
</protein>
<dbReference type="PANTHER" id="PTHR43384:SF6">
    <property type="entry name" value="SEPTUM SITE-DETERMINING PROTEIN MIND HOMOLOG, CHLOROPLASTIC"/>
    <property type="match status" value="1"/>
</dbReference>
<keyword evidence="6" id="KW-1185">Reference proteome</keyword>
<evidence type="ECO:0000313" key="6">
    <source>
        <dbReference type="Proteomes" id="UP000094622"/>
    </source>
</evidence>
<dbReference type="GO" id="GO:0051782">
    <property type="term" value="P:negative regulation of cell division"/>
    <property type="evidence" value="ECO:0007669"/>
    <property type="project" value="TreeGrafter"/>
</dbReference>
<dbReference type="GO" id="GO:0005829">
    <property type="term" value="C:cytosol"/>
    <property type="evidence" value="ECO:0007669"/>
    <property type="project" value="TreeGrafter"/>
</dbReference>
<dbReference type="PATRIC" id="fig|1439726.3.peg.1847"/>
<dbReference type="GO" id="GO:0005524">
    <property type="term" value="F:ATP binding"/>
    <property type="evidence" value="ECO:0007669"/>
    <property type="project" value="UniProtKB-KW"/>
</dbReference>
<dbReference type="SUPFAM" id="SSF52540">
    <property type="entry name" value="P-loop containing nucleoside triphosphate hydrolases"/>
    <property type="match status" value="1"/>
</dbReference>
<dbReference type="PANTHER" id="PTHR43384">
    <property type="entry name" value="SEPTUM SITE-DETERMINING PROTEIN MIND HOMOLOG, CHLOROPLASTIC-RELATED"/>
    <property type="match status" value="1"/>
</dbReference>
<dbReference type="GO" id="GO:0009898">
    <property type="term" value="C:cytoplasmic side of plasma membrane"/>
    <property type="evidence" value="ECO:0007669"/>
    <property type="project" value="TreeGrafter"/>
</dbReference>
<dbReference type="InterPro" id="IPR050625">
    <property type="entry name" value="ParA/MinD_ATPase"/>
</dbReference>
<evidence type="ECO:0000256" key="3">
    <source>
        <dbReference type="SAM" id="MobiDB-lite"/>
    </source>
</evidence>
<dbReference type="InterPro" id="IPR027417">
    <property type="entry name" value="P-loop_NTPase"/>
</dbReference>
<evidence type="ECO:0000313" key="5">
    <source>
        <dbReference type="EMBL" id="ODN70903.1"/>
    </source>
</evidence>
<feature type="domain" description="AAA" evidence="4">
    <location>
        <begin position="161"/>
        <end position="324"/>
    </location>
</feature>